<dbReference type="Proteomes" id="UP000266177">
    <property type="component" value="Unassembled WGS sequence"/>
</dbReference>
<dbReference type="EMBL" id="QYZD01000003">
    <property type="protein sequence ID" value="RJG25619.1"/>
    <property type="molecule type" value="Genomic_DNA"/>
</dbReference>
<dbReference type="InterPro" id="IPR011991">
    <property type="entry name" value="ArsR-like_HTH"/>
</dbReference>
<evidence type="ECO:0000313" key="3">
    <source>
        <dbReference type="Proteomes" id="UP000266177"/>
    </source>
</evidence>
<sequence length="165" mass="18687">MDVTPQSSLPISVEQSKLLGNAKRIKIIAAIQDKPKTAKQVADELKQTPGSIHYHIQKLYEGGLIDLVDTQSAGGIIEKYYKAKAKWYSSECDQFNDPALAQDLDDVSRTLLSLRLYLSPRQREELVSEFRSFLEQWVRKTADNHEDNSQEFAIGVKMVSTEQKS</sequence>
<comment type="caution">
    <text evidence="2">The sequence shown here is derived from an EMBL/GenBank/DDBJ whole genome shotgun (WGS) entry which is preliminary data.</text>
</comment>
<protein>
    <submittedName>
        <fullName evidence="2">ArsR family transcriptional regulator</fullName>
    </submittedName>
</protein>
<proteinExistence type="predicted"/>
<evidence type="ECO:0000256" key="1">
    <source>
        <dbReference type="ARBA" id="ARBA00023125"/>
    </source>
</evidence>
<keyword evidence="1" id="KW-0238">DNA-binding</keyword>
<dbReference type="GO" id="GO:0003677">
    <property type="term" value="F:DNA binding"/>
    <property type="evidence" value="ECO:0007669"/>
    <property type="project" value="UniProtKB-KW"/>
</dbReference>
<reference evidence="2 3" key="1">
    <citation type="submission" date="2018-09" db="EMBL/GenBank/DDBJ databases">
        <title>Paenibacillus SK2017-BO5.</title>
        <authorList>
            <person name="Piskunova J.V."/>
            <person name="Dubiley S.A."/>
            <person name="Severinov K.V."/>
        </authorList>
    </citation>
    <scope>NUCLEOTIDE SEQUENCE [LARGE SCALE GENOMIC DNA]</scope>
    <source>
        <strain evidence="2 3">BO5</strain>
    </source>
</reference>
<gene>
    <name evidence="2" type="ORF">DQX05_05945</name>
</gene>
<organism evidence="2 3">
    <name type="scientific">Paenibacillus thiaminolyticus</name>
    <name type="common">Bacillus thiaminolyticus</name>
    <dbReference type="NCBI Taxonomy" id="49283"/>
    <lineage>
        <taxon>Bacteria</taxon>
        <taxon>Bacillati</taxon>
        <taxon>Bacillota</taxon>
        <taxon>Bacilli</taxon>
        <taxon>Bacillales</taxon>
        <taxon>Paenibacillaceae</taxon>
        <taxon>Paenibacillus</taxon>
    </lineage>
</organism>
<name>A0A3A3GLQ3_PANTH</name>
<accession>A0A3A3GLQ3</accession>
<evidence type="ECO:0000313" key="2">
    <source>
        <dbReference type="EMBL" id="RJG25619.1"/>
    </source>
</evidence>
<dbReference type="Pfam" id="PF12840">
    <property type="entry name" value="HTH_20"/>
    <property type="match status" value="1"/>
</dbReference>
<dbReference type="InterPro" id="IPR036388">
    <property type="entry name" value="WH-like_DNA-bd_sf"/>
</dbReference>
<dbReference type="CDD" id="cd00090">
    <property type="entry name" value="HTH_ARSR"/>
    <property type="match status" value="1"/>
</dbReference>
<dbReference type="AlphaFoldDB" id="A0A3A3GLQ3"/>
<dbReference type="InterPro" id="IPR036390">
    <property type="entry name" value="WH_DNA-bd_sf"/>
</dbReference>
<dbReference type="OrthoDB" id="2651007at2"/>
<dbReference type="Gene3D" id="1.10.10.10">
    <property type="entry name" value="Winged helix-like DNA-binding domain superfamily/Winged helix DNA-binding domain"/>
    <property type="match status" value="1"/>
</dbReference>
<dbReference type="RefSeq" id="WP_119791750.1">
    <property type="nucleotide sequence ID" value="NZ_QYZD01000003.1"/>
</dbReference>
<dbReference type="SUPFAM" id="SSF46785">
    <property type="entry name" value="Winged helix' DNA-binding domain"/>
    <property type="match status" value="1"/>
</dbReference>